<dbReference type="Proteomes" id="UP001307760">
    <property type="component" value="Unassembled WGS sequence"/>
</dbReference>
<comment type="caution">
    <text evidence="1">The sequence shown here is derived from an EMBL/GenBank/DDBJ whole genome shotgun (WGS) entry which is preliminary data.</text>
</comment>
<protein>
    <recommendedName>
        <fullName evidence="3">Type II toxin-antitoxin system RelE/ParE family toxin</fullName>
    </recommendedName>
</protein>
<dbReference type="RefSeq" id="WP_330821251.1">
    <property type="nucleotide sequence ID" value="NZ_JAZBJP010000002.1"/>
</dbReference>
<dbReference type="EMBL" id="JAZBJP010000002">
    <property type="protein sequence ID" value="MEE4419574.1"/>
    <property type="molecule type" value="Genomic_DNA"/>
</dbReference>
<reference evidence="1 2" key="1">
    <citation type="submission" date="2023-12" db="EMBL/GenBank/DDBJ databases">
        <title>30 novel species of actinomycetes from the DSMZ collection.</title>
        <authorList>
            <person name="Nouioui I."/>
        </authorList>
    </citation>
    <scope>NUCLEOTIDE SEQUENCE [LARGE SCALE GENOMIC DNA]</scope>
    <source>
        <strain evidence="1 2">DSM 41528</strain>
    </source>
</reference>
<accession>A0ABU7NL29</accession>
<keyword evidence="2" id="KW-1185">Reference proteome</keyword>
<sequence length="80" mass="8569">MYRLTYNPGVEALHDQLPPAASAALTLALQAACHDPLGNTAPRGIAEEWNRAVHTDDAIASILVSYTQKTIVVLDVIDLS</sequence>
<evidence type="ECO:0008006" key="3">
    <source>
        <dbReference type="Google" id="ProtNLM"/>
    </source>
</evidence>
<organism evidence="1 2">
    <name type="scientific">Streptomyces bugieae</name>
    <dbReference type="NCBI Taxonomy" id="3098223"/>
    <lineage>
        <taxon>Bacteria</taxon>
        <taxon>Bacillati</taxon>
        <taxon>Actinomycetota</taxon>
        <taxon>Actinomycetes</taxon>
        <taxon>Kitasatosporales</taxon>
        <taxon>Streptomycetaceae</taxon>
        <taxon>Streptomyces</taxon>
    </lineage>
</organism>
<name>A0ABU7NL29_9ACTN</name>
<gene>
    <name evidence="1" type="ORF">V2J85_09435</name>
</gene>
<proteinExistence type="predicted"/>
<evidence type="ECO:0000313" key="1">
    <source>
        <dbReference type="EMBL" id="MEE4419574.1"/>
    </source>
</evidence>
<evidence type="ECO:0000313" key="2">
    <source>
        <dbReference type="Proteomes" id="UP001307760"/>
    </source>
</evidence>